<evidence type="ECO:0000313" key="2">
    <source>
        <dbReference type="EMBL" id="KYD20073.1"/>
    </source>
</evidence>
<dbReference type="Proteomes" id="UP000075424">
    <property type="component" value="Unassembled WGS sequence"/>
</dbReference>
<evidence type="ECO:0000313" key="4">
    <source>
        <dbReference type="Proteomes" id="UP000773850"/>
    </source>
</evidence>
<evidence type="ECO:0000313" key="1">
    <source>
        <dbReference type="EMBL" id="KAF6511674.1"/>
    </source>
</evidence>
<name>A0A150M693_GEOSE</name>
<accession>A0A150M693</accession>
<reference evidence="1 4" key="2">
    <citation type="submission" date="2016-03" db="EMBL/GenBank/DDBJ databases">
        <title>Spore heat resistance.</title>
        <authorList>
            <person name="Boekhorst J."/>
            <person name="Berendsen E.M."/>
            <person name="Wells-Bennik M.H."/>
            <person name="Kuipers O.P."/>
        </authorList>
    </citation>
    <scope>NUCLEOTIDE SEQUENCE [LARGE SCALE GENOMIC DNA]</scope>
    <source>
        <strain evidence="1 4">GS8</strain>
    </source>
</reference>
<proteinExistence type="predicted"/>
<reference evidence="2 3" key="1">
    <citation type="submission" date="2016-01" db="EMBL/GenBank/DDBJ databases">
        <title>Draft Genome Sequences of Seven Thermophilic Sporeformers Isolated from Foods.</title>
        <authorList>
            <person name="Berendsen E.M."/>
            <person name="Wells-Bennik M.H."/>
            <person name="Krawcyk A.O."/>
            <person name="De Jong A."/>
            <person name="Holsappel S."/>
            <person name="Eijlander R.T."/>
            <person name="Kuipers O.P."/>
        </authorList>
    </citation>
    <scope>NUCLEOTIDE SEQUENCE [LARGE SCALE GENOMIC DNA]</scope>
    <source>
        <strain evidence="2 3">B4109</strain>
    </source>
</reference>
<dbReference type="EMBL" id="LQYV01000153">
    <property type="protein sequence ID" value="KYD20073.1"/>
    <property type="molecule type" value="Genomic_DNA"/>
</dbReference>
<dbReference type="EMBL" id="LUCS01000018">
    <property type="protein sequence ID" value="KAF6511674.1"/>
    <property type="molecule type" value="Genomic_DNA"/>
</dbReference>
<evidence type="ECO:0000313" key="3">
    <source>
        <dbReference type="Proteomes" id="UP000075424"/>
    </source>
</evidence>
<protein>
    <submittedName>
        <fullName evidence="2">Uncharacterized protein</fullName>
    </submittedName>
</protein>
<organism evidence="2 3">
    <name type="scientific">Geobacillus stearothermophilus</name>
    <name type="common">Bacillus stearothermophilus</name>
    <dbReference type="NCBI Taxonomy" id="1422"/>
    <lineage>
        <taxon>Bacteria</taxon>
        <taxon>Bacillati</taxon>
        <taxon>Bacillota</taxon>
        <taxon>Bacilli</taxon>
        <taxon>Bacillales</taxon>
        <taxon>Anoxybacillaceae</taxon>
        <taxon>Geobacillus</taxon>
    </lineage>
</organism>
<comment type="caution">
    <text evidence="2">The sequence shown here is derived from an EMBL/GenBank/DDBJ whole genome shotgun (WGS) entry which is preliminary data.</text>
</comment>
<sequence length="53" mass="6111">MDFVLPTSFAVIAGNRAAKQGHRILRWRVLIAAAVVWAFRHELHLLWLPLSYV</sequence>
<dbReference type="Proteomes" id="UP000773850">
    <property type="component" value="Unassembled WGS sequence"/>
</dbReference>
<keyword evidence="4" id="KW-1185">Reference proteome</keyword>
<dbReference type="AlphaFoldDB" id="A0A150M693"/>
<gene>
    <name evidence="2" type="ORF">B4109_1544</name>
    <name evidence="1" type="ORF">GS8_1250</name>
</gene>